<dbReference type="PANTHER" id="PTHR44086">
    <property type="entry name" value="THIOSULFATE SULFURTRANSFERASE RDL2, MITOCHONDRIAL-RELATED"/>
    <property type="match status" value="1"/>
</dbReference>
<dbReference type="InterPro" id="IPR036873">
    <property type="entry name" value="Rhodanese-like_dom_sf"/>
</dbReference>
<dbReference type="Proteomes" id="UP000419144">
    <property type="component" value="Unassembled WGS sequence"/>
</dbReference>
<accession>A0A640K9L8</accession>
<protein>
    <recommendedName>
        <fullName evidence="1">Sulfurtransferase</fullName>
    </recommendedName>
</protein>
<dbReference type="PROSITE" id="PS00683">
    <property type="entry name" value="RHODANESE_2"/>
    <property type="match status" value="1"/>
</dbReference>
<name>A0A640K9L8_LEITA</name>
<dbReference type="GO" id="GO:0005739">
    <property type="term" value="C:mitochondrion"/>
    <property type="evidence" value="ECO:0007669"/>
    <property type="project" value="TreeGrafter"/>
</dbReference>
<evidence type="ECO:0000313" key="4">
    <source>
        <dbReference type="Proteomes" id="UP000419144"/>
    </source>
</evidence>
<dbReference type="OrthoDB" id="566238at2759"/>
<dbReference type="PROSITE" id="PS50206">
    <property type="entry name" value="RHODANESE_3"/>
    <property type="match status" value="1"/>
</dbReference>
<dbReference type="PANTHER" id="PTHR44086:SF10">
    <property type="entry name" value="THIOSULFATE SULFURTRANSFERASE_RHODANESE-LIKE DOMAIN-CONTAINING PROTEIN 3"/>
    <property type="match status" value="1"/>
</dbReference>
<organism evidence="3 4">
    <name type="scientific">Leishmania tarentolae</name>
    <name type="common">Sauroleishmania tarentolae</name>
    <dbReference type="NCBI Taxonomy" id="5689"/>
    <lineage>
        <taxon>Eukaryota</taxon>
        <taxon>Discoba</taxon>
        <taxon>Euglenozoa</taxon>
        <taxon>Kinetoplastea</taxon>
        <taxon>Metakinetoplastina</taxon>
        <taxon>Trypanosomatida</taxon>
        <taxon>Trypanosomatidae</taxon>
        <taxon>Leishmaniinae</taxon>
        <taxon>Leishmania</taxon>
        <taxon>lizard Leishmania</taxon>
    </lineage>
</organism>
<proteinExistence type="predicted"/>
<reference evidence="3" key="1">
    <citation type="submission" date="2019-11" db="EMBL/GenBank/DDBJ databases">
        <title>Leishmania tarentolae CDS.</title>
        <authorList>
            <person name="Goto Y."/>
            <person name="Yamagishi J."/>
        </authorList>
    </citation>
    <scope>NUCLEOTIDE SEQUENCE [LARGE SCALE GENOMIC DNA]</scope>
    <source>
        <strain evidence="3">Parrot Tar II</strain>
    </source>
</reference>
<dbReference type="InterPro" id="IPR001763">
    <property type="entry name" value="Rhodanese-like_dom"/>
</dbReference>
<comment type="caution">
    <text evidence="3">The sequence shown here is derived from an EMBL/GenBank/DDBJ whole genome shotgun (WGS) entry which is preliminary data.</text>
</comment>
<keyword evidence="4" id="KW-1185">Reference proteome</keyword>
<dbReference type="SUPFAM" id="SSF52821">
    <property type="entry name" value="Rhodanese/Cell cycle control phosphatase"/>
    <property type="match status" value="1"/>
</dbReference>
<keyword evidence="1" id="KW-0808">Transferase</keyword>
<dbReference type="SMART" id="SM00450">
    <property type="entry name" value="RHOD"/>
    <property type="match status" value="1"/>
</dbReference>
<dbReference type="EMBL" id="BLBS01000010">
    <property type="protein sequence ID" value="GET86406.1"/>
    <property type="molecule type" value="Genomic_DNA"/>
</dbReference>
<evidence type="ECO:0000256" key="1">
    <source>
        <dbReference type="RuleBase" id="RU000507"/>
    </source>
</evidence>
<evidence type="ECO:0000259" key="2">
    <source>
        <dbReference type="PROSITE" id="PS50206"/>
    </source>
</evidence>
<dbReference type="GO" id="GO:0004792">
    <property type="term" value="F:thiosulfate-cyanide sulfurtransferase activity"/>
    <property type="evidence" value="ECO:0007669"/>
    <property type="project" value="InterPro"/>
</dbReference>
<feature type="domain" description="Rhodanese" evidence="2">
    <location>
        <begin position="26"/>
        <end position="117"/>
    </location>
</feature>
<evidence type="ECO:0000313" key="3">
    <source>
        <dbReference type="EMBL" id="GET86406.1"/>
    </source>
</evidence>
<dbReference type="AlphaFoldDB" id="A0A640K9L8"/>
<dbReference type="Pfam" id="PF00581">
    <property type="entry name" value="Rhodanese"/>
    <property type="match status" value="1"/>
</dbReference>
<gene>
    <name evidence="3" type="ORF">LtaPh_0915000</name>
</gene>
<sequence length="120" mass="13365">MMQRLTYTAMKALVAKKQSGEMHMCILDVRNADEVSEGAIPASVNVPLDQLESALQLTADEFRKKYSAPKPEVSDHVITYCLRGMRAERAATTLHSSGYTNVDVYPGSWAEWSEHEKCTA</sequence>
<dbReference type="InterPro" id="IPR001307">
    <property type="entry name" value="Thiosulphate_STrfase_CS"/>
</dbReference>
<dbReference type="VEuPathDB" id="TriTrypDB:LtaPh_0915000"/>
<dbReference type="Gene3D" id="3.40.250.10">
    <property type="entry name" value="Rhodanese-like domain"/>
    <property type="match status" value="1"/>
</dbReference>